<evidence type="ECO:0000256" key="3">
    <source>
        <dbReference type="ARBA" id="ARBA00022833"/>
    </source>
</evidence>
<dbReference type="EMBL" id="CP042434">
    <property type="protein sequence ID" value="QEC74282.1"/>
    <property type="molecule type" value="Genomic_DNA"/>
</dbReference>
<organism evidence="6 7">
    <name type="scientific">Arachidicoccus ginsenosidivorans</name>
    <dbReference type="NCBI Taxonomy" id="496057"/>
    <lineage>
        <taxon>Bacteria</taxon>
        <taxon>Pseudomonadati</taxon>
        <taxon>Bacteroidota</taxon>
        <taxon>Chitinophagia</taxon>
        <taxon>Chitinophagales</taxon>
        <taxon>Chitinophagaceae</taxon>
        <taxon>Arachidicoccus</taxon>
    </lineage>
</organism>
<evidence type="ECO:0000256" key="2">
    <source>
        <dbReference type="ARBA" id="ARBA00022771"/>
    </source>
</evidence>
<evidence type="ECO:0000256" key="1">
    <source>
        <dbReference type="ARBA" id="ARBA00022723"/>
    </source>
</evidence>
<dbReference type="AlphaFoldDB" id="A0A5B8VTN6"/>
<dbReference type="PANTHER" id="PTHR33823">
    <property type="entry name" value="RNA POLYMERASE-BINDING TRANSCRIPTION FACTOR DKSA-RELATED"/>
    <property type="match status" value="1"/>
</dbReference>
<dbReference type="PROSITE" id="PS51128">
    <property type="entry name" value="ZF_DKSA_2"/>
    <property type="match status" value="1"/>
</dbReference>
<gene>
    <name evidence="6" type="ORF">FSB73_12715</name>
</gene>
<evidence type="ECO:0000256" key="4">
    <source>
        <dbReference type="PROSITE-ProRule" id="PRU00510"/>
    </source>
</evidence>
<dbReference type="Pfam" id="PF01258">
    <property type="entry name" value="zf-dskA_traR"/>
    <property type="match status" value="1"/>
</dbReference>
<keyword evidence="2" id="KW-0863">Zinc-finger</keyword>
<sequence>MIRYSDAELEEFKVLINKKLADASREVAYLQGIITRKDDMGGDVDGRYMTMEDGTVSMEREQMSQMVSRQISFIDNLKKALIRIENKTYGVCRVTGKLIDKARLRAVPHATLSLEAKLGIVKPKEQN</sequence>
<dbReference type="InterPro" id="IPR000962">
    <property type="entry name" value="Znf_DskA_TraR"/>
</dbReference>
<keyword evidence="3" id="KW-0862">Zinc</keyword>
<dbReference type="KEGG" id="agi:FSB73_12715"/>
<accession>A0A5B8VTN6</accession>
<keyword evidence="7" id="KW-1185">Reference proteome</keyword>
<evidence type="ECO:0000313" key="6">
    <source>
        <dbReference type="EMBL" id="QEC74282.1"/>
    </source>
</evidence>
<dbReference type="SUPFAM" id="SSF109635">
    <property type="entry name" value="DnaK suppressor protein DksA, alpha-hairpin domain"/>
    <property type="match status" value="1"/>
</dbReference>
<protein>
    <submittedName>
        <fullName evidence="6">TraR/DksA family transcriptional regulator</fullName>
    </submittedName>
</protein>
<dbReference type="Gene3D" id="1.20.120.910">
    <property type="entry name" value="DksA, coiled-coil domain"/>
    <property type="match status" value="1"/>
</dbReference>
<dbReference type="OrthoDB" id="9811543at2"/>
<proteinExistence type="predicted"/>
<dbReference type="InterPro" id="IPR037187">
    <property type="entry name" value="DnaK_N"/>
</dbReference>
<dbReference type="PANTHER" id="PTHR33823:SF2">
    <property type="entry name" value="RNA POLYMERASE-BINDING TRANSCRIPTION FACTOR DKSA"/>
    <property type="match status" value="1"/>
</dbReference>
<feature type="domain" description="Zinc finger DksA/TraR C4-type" evidence="5">
    <location>
        <begin position="88"/>
        <end position="116"/>
    </location>
</feature>
<reference evidence="6 7" key="1">
    <citation type="journal article" date="2017" name="Int. J. Syst. Evol. Microbiol.">
        <title>Arachidicoccus ginsenosidivorans sp. nov., with ginsenoside-converting activity isolated from ginseng cultivating soil.</title>
        <authorList>
            <person name="Siddiqi M.Z."/>
            <person name="Aslam Z."/>
            <person name="Im W.T."/>
        </authorList>
    </citation>
    <scope>NUCLEOTIDE SEQUENCE [LARGE SCALE GENOMIC DNA]</scope>
    <source>
        <strain evidence="6 7">Gsoil 809</strain>
    </source>
</reference>
<dbReference type="GO" id="GO:0008270">
    <property type="term" value="F:zinc ion binding"/>
    <property type="evidence" value="ECO:0007669"/>
    <property type="project" value="UniProtKB-KW"/>
</dbReference>
<dbReference type="Proteomes" id="UP000321291">
    <property type="component" value="Chromosome"/>
</dbReference>
<keyword evidence="1" id="KW-0479">Metal-binding</keyword>
<feature type="zinc finger region" description="dksA C4-type" evidence="4">
    <location>
        <begin position="92"/>
        <end position="116"/>
    </location>
</feature>
<name>A0A5B8VTN6_9BACT</name>
<evidence type="ECO:0000259" key="5">
    <source>
        <dbReference type="Pfam" id="PF01258"/>
    </source>
</evidence>
<evidence type="ECO:0000313" key="7">
    <source>
        <dbReference type="Proteomes" id="UP000321291"/>
    </source>
</evidence>